<feature type="compositionally biased region" description="Basic residues" evidence="1">
    <location>
        <begin position="131"/>
        <end position="146"/>
    </location>
</feature>
<evidence type="ECO:0000313" key="2">
    <source>
        <dbReference type="EMBL" id="CAA9448495.1"/>
    </source>
</evidence>
<feature type="non-terminal residue" evidence="2">
    <location>
        <position position="205"/>
    </location>
</feature>
<feature type="compositionally biased region" description="Basic residues" evidence="1">
    <location>
        <begin position="179"/>
        <end position="195"/>
    </location>
</feature>
<feature type="region of interest" description="Disordered" evidence="1">
    <location>
        <begin position="1"/>
        <end position="42"/>
    </location>
</feature>
<feature type="non-terminal residue" evidence="2">
    <location>
        <position position="1"/>
    </location>
</feature>
<dbReference type="AlphaFoldDB" id="A0A6J4QSW5"/>
<protein>
    <submittedName>
        <fullName evidence="2">Uncharacterized protein</fullName>
    </submittedName>
</protein>
<organism evidence="2">
    <name type="scientific">uncultured Rubrobacteraceae bacterium</name>
    <dbReference type="NCBI Taxonomy" id="349277"/>
    <lineage>
        <taxon>Bacteria</taxon>
        <taxon>Bacillati</taxon>
        <taxon>Actinomycetota</taxon>
        <taxon>Rubrobacteria</taxon>
        <taxon>Rubrobacterales</taxon>
        <taxon>Rubrobacteraceae</taxon>
        <taxon>environmental samples</taxon>
    </lineage>
</organism>
<proteinExistence type="predicted"/>
<feature type="region of interest" description="Disordered" evidence="1">
    <location>
        <begin position="56"/>
        <end position="84"/>
    </location>
</feature>
<name>A0A6J4QSW5_9ACTN</name>
<gene>
    <name evidence="2" type="ORF">AVDCRST_MAG58-668</name>
</gene>
<dbReference type="EMBL" id="CADCVF010000016">
    <property type="protein sequence ID" value="CAA9448495.1"/>
    <property type="molecule type" value="Genomic_DNA"/>
</dbReference>
<evidence type="ECO:0000256" key="1">
    <source>
        <dbReference type="SAM" id="MobiDB-lite"/>
    </source>
</evidence>
<feature type="region of interest" description="Disordered" evidence="1">
    <location>
        <begin position="98"/>
        <end position="205"/>
    </location>
</feature>
<sequence>AASSGRADGDGRFARPGARRPHRLRAEVAPPGGGLPSQFQRVVGPGRVPARALCHRPARRGGVRRAGTPRAARRVRPRRWPAGLPVGVDFDHLLGPRRRVRRPLPGPRRSLGEVGSQDPGRARSGRDGRRAGRRGRLRARLHRPHHLPALLVGPDRRRGRPAVRDRGGTPPMPAARRALGGRRPRGGRCVRRRLQRGPPAPLFTL</sequence>
<accession>A0A6J4QSW5</accession>
<reference evidence="2" key="1">
    <citation type="submission" date="2020-02" db="EMBL/GenBank/DDBJ databases">
        <authorList>
            <person name="Meier V. D."/>
        </authorList>
    </citation>
    <scope>NUCLEOTIDE SEQUENCE</scope>
    <source>
        <strain evidence="2">AVDCRST_MAG58</strain>
    </source>
</reference>
<feature type="compositionally biased region" description="Basic and acidic residues" evidence="1">
    <location>
        <begin position="120"/>
        <end position="130"/>
    </location>
</feature>